<dbReference type="EC" id="3.1.1.116" evidence="3"/>
<gene>
    <name evidence="14" type="ORF">EVEC_LOCUS7866</name>
</gene>
<dbReference type="OrthoDB" id="8119704at2759"/>
<evidence type="ECO:0000256" key="2">
    <source>
        <dbReference type="ARBA" id="ARBA00022801"/>
    </source>
</evidence>
<dbReference type="Proteomes" id="UP000274131">
    <property type="component" value="Unassembled WGS sequence"/>
</dbReference>
<evidence type="ECO:0000256" key="5">
    <source>
        <dbReference type="ARBA" id="ARBA00043667"/>
    </source>
</evidence>
<dbReference type="SUPFAM" id="SSF53474">
    <property type="entry name" value="alpha/beta-Hydrolases"/>
    <property type="match status" value="1"/>
</dbReference>
<evidence type="ECO:0000256" key="12">
    <source>
        <dbReference type="SAM" id="SignalP"/>
    </source>
</evidence>
<comment type="catalytic activity">
    <reaction evidence="6">
        <text>a 1,3-diacyl-sn-glycerol + H2O = a 1-acyl-sn-glycerol + a fatty acid + H(+)</text>
        <dbReference type="Rhea" id="RHEA:38503"/>
        <dbReference type="ChEBI" id="CHEBI:15377"/>
        <dbReference type="ChEBI" id="CHEBI:15378"/>
        <dbReference type="ChEBI" id="CHEBI:28868"/>
        <dbReference type="ChEBI" id="CHEBI:64683"/>
        <dbReference type="ChEBI" id="CHEBI:77272"/>
    </reaction>
</comment>
<comment type="similarity">
    <text evidence="1">Belongs to the AB hydrolase superfamily.</text>
</comment>
<comment type="catalytic activity">
    <reaction evidence="5">
        <text>a 1,2-diacyl-sn-glycerol + H2O = a 2-acylglycerol + a fatty acid + H(+)</text>
        <dbReference type="Rhea" id="RHEA:33275"/>
        <dbReference type="ChEBI" id="CHEBI:15377"/>
        <dbReference type="ChEBI" id="CHEBI:15378"/>
        <dbReference type="ChEBI" id="CHEBI:17389"/>
        <dbReference type="ChEBI" id="CHEBI:17815"/>
        <dbReference type="ChEBI" id="CHEBI:28868"/>
        <dbReference type="EC" id="3.1.1.116"/>
    </reaction>
</comment>
<comment type="catalytic activity">
    <reaction evidence="10">
        <text>1-octadecanoyl-2-(9Z-octadecenoyl)-sn-glycerol + H2O = 2-(9Z-octadecenoyl)-glycerol + octadecanoate + H(+)</text>
        <dbReference type="Rhea" id="RHEA:77103"/>
        <dbReference type="ChEBI" id="CHEBI:15377"/>
        <dbReference type="ChEBI" id="CHEBI:15378"/>
        <dbReference type="ChEBI" id="CHEBI:25629"/>
        <dbReference type="ChEBI" id="CHEBI:73990"/>
        <dbReference type="ChEBI" id="CHEBI:75468"/>
    </reaction>
</comment>
<dbReference type="Pfam" id="PF00561">
    <property type="entry name" value="Abhydrolase_1"/>
    <property type="match status" value="1"/>
</dbReference>
<dbReference type="InterPro" id="IPR000073">
    <property type="entry name" value="AB_hydrolase_1"/>
</dbReference>
<dbReference type="GO" id="GO:0052689">
    <property type="term" value="F:carboxylic ester hydrolase activity"/>
    <property type="evidence" value="ECO:0007669"/>
    <property type="project" value="TreeGrafter"/>
</dbReference>
<dbReference type="WBParaSite" id="EVEC_0000838201-mRNA-1">
    <property type="protein sequence ID" value="EVEC_0000838201-mRNA-1"/>
    <property type="gene ID" value="EVEC_0000838201"/>
</dbReference>
<proteinExistence type="inferred from homology"/>
<evidence type="ECO:0000313" key="15">
    <source>
        <dbReference type="Proteomes" id="UP000274131"/>
    </source>
</evidence>
<feature type="chain" id="PRO_5043122872" description="sn-1-specific diacylglycerol lipase ABHD11" evidence="12">
    <location>
        <begin position="23"/>
        <end position="299"/>
    </location>
</feature>
<evidence type="ECO:0000256" key="3">
    <source>
        <dbReference type="ARBA" id="ARBA00026104"/>
    </source>
</evidence>
<reference evidence="14 15" key="2">
    <citation type="submission" date="2018-10" db="EMBL/GenBank/DDBJ databases">
        <authorList>
            <consortium name="Pathogen Informatics"/>
        </authorList>
    </citation>
    <scope>NUCLEOTIDE SEQUENCE [LARGE SCALE GENOMIC DNA]</scope>
</reference>
<dbReference type="Gene3D" id="3.40.50.1820">
    <property type="entry name" value="alpha/beta hydrolase"/>
    <property type="match status" value="1"/>
</dbReference>
<dbReference type="PANTHER" id="PTHR46118:SF4">
    <property type="entry name" value="PROTEIN ABHD11"/>
    <property type="match status" value="1"/>
</dbReference>
<evidence type="ECO:0000256" key="6">
    <source>
        <dbReference type="ARBA" id="ARBA00043742"/>
    </source>
</evidence>
<evidence type="ECO:0000259" key="13">
    <source>
        <dbReference type="Pfam" id="PF00561"/>
    </source>
</evidence>
<dbReference type="EMBL" id="UXUI01009134">
    <property type="protein sequence ID" value="VDD93115.1"/>
    <property type="molecule type" value="Genomic_DNA"/>
</dbReference>
<evidence type="ECO:0000256" key="8">
    <source>
        <dbReference type="ARBA" id="ARBA00048283"/>
    </source>
</evidence>
<evidence type="ECO:0000256" key="9">
    <source>
        <dbReference type="ARBA" id="ARBA00048504"/>
    </source>
</evidence>
<name>A0A0N4VCS6_ENTVE</name>
<evidence type="ECO:0000313" key="14">
    <source>
        <dbReference type="EMBL" id="VDD93115.1"/>
    </source>
</evidence>
<reference evidence="16" key="1">
    <citation type="submission" date="2017-02" db="UniProtKB">
        <authorList>
            <consortium name="WormBaseParasite"/>
        </authorList>
    </citation>
    <scope>IDENTIFICATION</scope>
</reference>
<organism evidence="16">
    <name type="scientific">Enterobius vermicularis</name>
    <name type="common">Human pinworm</name>
    <dbReference type="NCBI Taxonomy" id="51028"/>
    <lineage>
        <taxon>Eukaryota</taxon>
        <taxon>Metazoa</taxon>
        <taxon>Ecdysozoa</taxon>
        <taxon>Nematoda</taxon>
        <taxon>Chromadorea</taxon>
        <taxon>Rhabditida</taxon>
        <taxon>Spirurina</taxon>
        <taxon>Oxyuridomorpha</taxon>
        <taxon>Oxyuroidea</taxon>
        <taxon>Oxyuridae</taxon>
        <taxon>Enterobius</taxon>
    </lineage>
</organism>
<feature type="signal peptide" evidence="12">
    <location>
        <begin position="1"/>
        <end position="22"/>
    </location>
</feature>
<evidence type="ECO:0000256" key="1">
    <source>
        <dbReference type="ARBA" id="ARBA00008645"/>
    </source>
</evidence>
<sequence length="299" mass="33587">MRSWLLRRLGTVQCVSLPLTRAVSSCAVELTFEKYEVEAVKESPPLVILHGLFGHKRNWHSVSKALSKRLKTTVFAVDLRNHGDSPWTETMTYDDMAADVARFLKEIIPRELGEAGIKVHLLGHSMGGKTAMKIALSPESAGMLESLIVEDIAPKKYDDFDHHQFIDYLKAMKKANLAQTRHQISQELAAVIPNSSVREFLITNLAGGNKAWKWKPNLGTIERYLLDVFDQDDSEGCFPCKTLFISGGNSIYVSEKDHGRILKLFPKAQFCVIPGSGHWVHAEKPYDFMDQVAKFITDA</sequence>
<evidence type="ECO:0000313" key="16">
    <source>
        <dbReference type="WBParaSite" id="EVEC_0000838201-mRNA-1"/>
    </source>
</evidence>
<keyword evidence="12" id="KW-0732">Signal</keyword>
<comment type="catalytic activity">
    <reaction evidence="11">
        <text>1-octadecanoyl-2-(5Z,8Z,11Z,14Z-eicosatetraenoyl)-sn-glycerol + H2O = 2-(5Z,8Z,11Z,14Z-eicosatetraenoyl)-glycerol + octadecanoate + H(+)</text>
        <dbReference type="Rhea" id="RHEA:38507"/>
        <dbReference type="ChEBI" id="CHEBI:15377"/>
        <dbReference type="ChEBI" id="CHEBI:15378"/>
        <dbReference type="ChEBI" id="CHEBI:25629"/>
        <dbReference type="ChEBI" id="CHEBI:52392"/>
        <dbReference type="ChEBI" id="CHEBI:75728"/>
    </reaction>
</comment>
<dbReference type="GO" id="GO:0005739">
    <property type="term" value="C:mitochondrion"/>
    <property type="evidence" value="ECO:0007669"/>
    <property type="project" value="TreeGrafter"/>
</dbReference>
<dbReference type="AlphaFoldDB" id="A0A0N4VCS6"/>
<feature type="domain" description="AB hydrolase-1" evidence="13">
    <location>
        <begin position="44"/>
        <end position="285"/>
    </location>
</feature>
<evidence type="ECO:0000256" key="11">
    <source>
        <dbReference type="ARBA" id="ARBA00048919"/>
    </source>
</evidence>
<evidence type="ECO:0000256" key="7">
    <source>
        <dbReference type="ARBA" id="ARBA00044064"/>
    </source>
</evidence>
<comment type="catalytic activity">
    <reaction evidence="8">
        <text>1-octadecanoyl-2-(4Z,7Z,10Z,13Z,16Z,19Z-docosahexaenoyl)-sn-glycerol + H2O = 2-(4Z,7Z,10Z,13Z,16Z,19Z-docosahexaenoyl)-glycerol + octadecanoate + H(+)</text>
        <dbReference type="Rhea" id="RHEA:77107"/>
        <dbReference type="ChEBI" id="CHEBI:15377"/>
        <dbReference type="ChEBI" id="CHEBI:15378"/>
        <dbReference type="ChEBI" id="CHEBI:25629"/>
        <dbReference type="ChEBI" id="CHEBI:77129"/>
        <dbReference type="ChEBI" id="CHEBI:186738"/>
    </reaction>
</comment>
<dbReference type="InterPro" id="IPR029058">
    <property type="entry name" value="AB_hydrolase_fold"/>
</dbReference>
<keyword evidence="2" id="KW-0378">Hydrolase</keyword>
<comment type="catalytic activity">
    <reaction evidence="9">
        <text>1,2-didecanoylglycerol + H2O = decanoylglycerol + decanoate + H(+)</text>
        <dbReference type="Rhea" id="RHEA:48596"/>
        <dbReference type="ChEBI" id="CHEBI:11152"/>
        <dbReference type="ChEBI" id="CHEBI:15377"/>
        <dbReference type="ChEBI" id="CHEBI:15378"/>
        <dbReference type="ChEBI" id="CHEBI:27689"/>
        <dbReference type="ChEBI" id="CHEBI:90605"/>
    </reaction>
</comment>
<keyword evidence="15" id="KW-1185">Reference proteome</keyword>
<dbReference type="STRING" id="51028.A0A0N4VCS6"/>
<evidence type="ECO:0000256" key="10">
    <source>
        <dbReference type="ARBA" id="ARBA00048513"/>
    </source>
</evidence>
<evidence type="ECO:0000256" key="4">
    <source>
        <dbReference type="ARBA" id="ARBA00042703"/>
    </source>
</evidence>
<dbReference type="PANTHER" id="PTHR46118">
    <property type="entry name" value="PROTEIN ABHD11"/>
    <property type="match status" value="1"/>
</dbReference>
<protein>
    <recommendedName>
        <fullName evidence="7">sn-1-specific diacylglycerol lipase ABHD11</fullName>
        <ecNumber evidence="3">3.1.1.116</ecNumber>
    </recommendedName>
    <alternativeName>
        <fullName evidence="4">Alpha/beta hydrolase domain-containing protein 11</fullName>
    </alternativeName>
</protein>
<accession>A0A0N4VCS6</accession>